<dbReference type="Proteomes" id="UP001156215">
    <property type="component" value="Chromosome"/>
</dbReference>
<organism evidence="4 5">
    <name type="scientific">Oxalobacter vibrioformis</name>
    <dbReference type="NCBI Taxonomy" id="933080"/>
    <lineage>
        <taxon>Bacteria</taxon>
        <taxon>Pseudomonadati</taxon>
        <taxon>Pseudomonadota</taxon>
        <taxon>Betaproteobacteria</taxon>
        <taxon>Burkholderiales</taxon>
        <taxon>Oxalobacteraceae</taxon>
        <taxon>Oxalobacter</taxon>
    </lineage>
</organism>
<dbReference type="AlphaFoldDB" id="A0A9E9M206"/>
<dbReference type="KEGG" id="ovb:NB640_05550"/>
<dbReference type="GO" id="GO:0051287">
    <property type="term" value="F:NAD binding"/>
    <property type="evidence" value="ECO:0007669"/>
    <property type="project" value="InterPro"/>
</dbReference>
<keyword evidence="2" id="KW-0520">NAD</keyword>
<keyword evidence="1" id="KW-0560">Oxidoreductase</keyword>
<dbReference type="PANTHER" id="PTHR43333:SF1">
    <property type="entry name" value="D-ISOMER SPECIFIC 2-HYDROXYACID DEHYDROGENASE NAD-BINDING DOMAIN-CONTAINING PROTEIN"/>
    <property type="match status" value="1"/>
</dbReference>
<dbReference type="EMBL" id="CP098242">
    <property type="protein sequence ID" value="WAW11298.1"/>
    <property type="molecule type" value="Genomic_DNA"/>
</dbReference>
<evidence type="ECO:0000256" key="1">
    <source>
        <dbReference type="ARBA" id="ARBA00023002"/>
    </source>
</evidence>
<name>A0A9E9M206_9BURK</name>
<dbReference type="SUPFAM" id="SSF51735">
    <property type="entry name" value="NAD(P)-binding Rossmann-fold domains"/>
    <property type="match status" value="1"/>
</dbReference>
<reference evidence="4" key="1">
    <citation type="journal article" date="2022" name="Front. Microbiol.">
        <title>New perspectives on an old grouping: The genomic and phenotypic variability of Oxalobacter formigenes and the implications for calcium oxalate stone prevention.</title>
        <authorList>
            <person name="Chmiel J.A."/>
            <person name="Carr C."/>
            <person name="Stuivenberg G.A."/>
            <person name="Venema R."/>
            <person name="Chanyi R.M."/>
            <person name="Al K.F."/>
            <person name="Giguere D."/>
            <person name="Say H."/>
            <person name="Akouris P.P."/>
            <person name="Dominguez Romero S.A."/>
            <person name="Kwong A."/>
            <person name="Tai V."/>
            <person name="Koval S.F."/>
            <person name="Razvi H."/>
            <person name="Bjazevic J."/>
            <person name="Burton J.P."/>
        </authorList>
    </citation>
    <scope>NUCLEOTIDE SEQUENCE</scope>
    <source>
        <strain evidence="4">WoOx3</strain>
    </source>
</reference>
<dbReference type="InterPro" id="IPR036291">
    <property type="entry name" value="NAD(P)-bd_dom_sf"/>
</dbReference>
<evidence type="ECO:0000313" key="5">
    <source>
        <dbReference type="Proteomes" id="UP001156215"/>
    </source>
</evidence>
<feature type="domain" description="D-isomer specific 2-hydroxyacid dehydrogenase NAD-binding" evidence="3">
    <location>
        <begin position="103"/>
        <end position="274"/>
    </location>
</feature>
<dbReference type="RefSeq" id="WP_269310400.1">
    <property type="nucleotide sequence ID" value="NZ_CP098242.1"/>
</dbReference>
<evidence type="ECO:0000313" key="4">
    <source>
        <dbReference type="EMBL" id="WAW11298.1"/>
    </source>
</evidence>
<accession>A0A9E9M206</accession>
<sequence length="309" mass="34255">MRILYYNAGENPDLWLPRLEAALPEADIREWKAGDNAPADYALVWKPPRDMLSGRTGLKAVFNLAAGVDAILDRQHVLPENVPIIRLEDAGMAVQMAEYVTHAVLRYFRHFDEYDTFASRHEWHPLESADKAGFTIGILGLGVMGKRVAKALLHFGFPVRGWSRTPRQIDGVASFSGNGELDAFLNRTSVLVCLLPLTPETTGILNRRCFSRLKPGAFLINAGRGAHLIESDLMDALDSGQIRAATLDVTVTEPLPPSHPFWQDGRITITPHIAAKTLRDETIAQVTQKLRALEQNGITSGIVDRKRGY</sequence>
<dbReference type="CDD" id="cd12164">
    <property type="entry name" value="GDH_like_2"/>
    <property type="match status" value="1"/>
</dbReference>
<dbReference type="InterPro" id="IPR006140">
    <property type="entry name" value="D-isomer_DH_NAD-bd"/>
</dbReference>
<protein>
    <submittedName>
        <fullName evidence="4">Glyoxylate/hydroxypyruvate reductase A</fullName>
    </submittedName>
</protein>
<gene>
    <name evidence="4" type="ORF">NB640_05550</name>
</gene>
<dbReference type="Pfam" id="PF02826">
    <property type="entry name" value="2-Hacid_dh_C"/>
    <property type="match status" value="1"/>
</dbReference>
<dbReference type="PANTHER" id="PTHR43333">
    <property type="entry name" value="2-HACID_DH_C DOMAIN-CONTAINING PROTEIN"/>
    <property type="match status" value="1"/>
</dbReference>
<dbReference type="GO" id="GO:0016491">
    <property type="term" value="F:oxidoreductase activity"/>
    <property type="evidence" value="ECO:0007669"/>
    <property type="project" value="UniProtKB-KW"/>
</dbReference>
<proteinExistence type="predicted"/>
<dbReference type="Gene3D" id="3.40.50.720">
    <property type="entry name" value="NAD(P)-binding Rossmann-like Domain"/>
    <property type="match status" value="2"/>
</dbReference>
<evidence type="ECO:0000259" key="3">
    <source>
        <dbReference type="Pfam" id="PF02826"/>
    </source>
</evidence>
<evidence type="ECO:0000256" key="2">
    <source>
        <dbReference type="ARBA" id="ARBA00023027"/>
    </source>
</evidence>
<keyword evidence="5" id="KW-1185">Reference proteome</keyword>